<keyword evidence="2" id="KW-0133">Cell shape</keyword>
<comment type="caution">
    <text evidence="2">Lacks conserved residue(s) required for the propagation of feature annotation.</text>
</comment>
<dbReference type="EC" id="2.5.1.31" evidence="2"/>
<feature type="binding site" evidence="2">
    <location>
        <position position="41"/>
    </location>
    <ligand>
        <name>substrate</name>
    </ligand>
</feature>
<keyword evidence="2" id="KW-0573">Peptidoglycan synthesis</keyword>
<evidence type="ECO:0000313" key="3">
    <source>
        <dbReference type="EMBL" id="ALE02564.1"/>
    </source>
</evidence>
<keyword evidence="2" id="KW-0479">Metal-binding</keyword>
<dbReference type="Proteomes" id="UP000068905">
    <property type="component" value="Chromosome"/>
</dbReference>
<sequence length="248" mass="27830">MSSENAGLQTNNQSPPKHIAIIMDGNGRWAKAKHLPRSSGHQKGVRTVRKIVKHCAKLGVNTLTLFAFSSENMKRSSEEVGLLFKLFLTVLKTETKKLKDNNIKLKIIGDLSVFTPEIQSLAREAEKQLSNNSGLNLVIAANYGGQWDIAEAAKKIAFESANGNINPEDIDSSTFQSFTSLAAYPKVDLLIRTSGEIRLSNFLLWDIAYSEFYFCEALWPDFDEDALDNAIKDFHSRDRRYGERNGER</sequence>
<evidence type="ECO:0000313" key="4">
    <source>
        <dbReference type="Proteomes" id="UP000068905"/>
    </source>
</evidence>
<feature type="binding site" evidence="2">
    <location>
        <position position="24"/>
    </location>
    <ligand>
        <name>Mg(2+)</name>
        <dbReference type="ChEBI" id="CHEBI:18420"/>
    </ligand>
</feature>
<dbReference type="GO" id="GO:0009252">
    <property type="term" value="P:peptidoglycan biosynthetic process"/>
    <property type="evidence" value="ECO:0007669"/>
    <property type="project" value="UniProtKB-UniRule"/>
</dbReference>
<keyword evidence="1 2" id="KW-0808">Transferase</keyword>
<protein>
    <recommendedName>
        <fullName evidence="2">Ditrans,polycis-undecaprenyl-diphosphate synthase ((2E,6E)-farnesyl-diphosphate specific)</fullName>
        <ecNumber evidence="2">2.5.1.31</ecNumber>
    </recommendedName>
    <alternativeName>
        <fullName evidence="2">Ditrans,polycis-undecaprenylcistransferase</fullName>
    </alternativeName>
    <alternativeName>
        <fullName evidence="2">Undecaprenyl diphosphate synthase</fullName>
        <shortName evidence="2">UDS</shortName>
    </alternativeName>
    <alternativeName>
        <fullName evidence="2">Undecaprenyl pyrophosphate synthase</fullName>
        <shortName evidence="2">UPP synthase</shortName>
    </alternativeName>
</protein>
<dbReference type="EMBL" id="CP006911">
    <property type="protein sequence ID" value="ALE02564.1"/>
    <property type="molecule type" value="Genomic_DNA"/>
</dbReference>
<dbReference type="CDD" id="cd00475">
    <property type="entry name" value="Cis_IPPS"/>
    <property type="match status" value="1"/>
</dbReference>
<feature type="binding site" evidence="2">
    <location>
        <begin position="198"/>
        <end position="200"/>
    </location>
    <ligand>
        <name>substrate</name>
    </ligand>
</feature>
<dbReference type="Gene3D" id="3.40.1180.10">
    <property type="entry name" value="Decaprenyl diphosphate synthase-like"/>
    <property type="match status" value="1"/>
</dbReference>
<comment type="function">
    <text evidence="2">Catalyzes the sequential condensation of isopentenyl diphosphate (IPP) with (2E,6E)-farnesyl diphosphate (E,E-FPP) to yield (2Z,6Z,10Z,14Z,18Z,22Z,26Z,30Z,34E,38E)-undecaprenyl diphosphate (di-trans,octa-cis-UPP). UPP is the precursor of glycosyl carrier lipid in the biosynthesis of bacterial cell wall polysaccharide components such as peptidoglycan and lipopolysaccharide.</text>
</comment>
<dbReference type="PANTHER" id="PTHR10291:SF0">
    <property type="entry name" value="DEHYDRODOLICHYL DIPHOSPHATE SYNTHASE 2"/>
    <property type="match status" value="1"/>
</dbReference>
<reference evidence="3 4" key="1">
    <citation type="journal article" date="2015" name="Genome Announc.">
        <title>Genome Sequence of 'Candidatus Thioglobus singularis' Strain PS1, a Mixotroph from the SUP05 Clade of Marine Gammaproteobacteria.</title>
        <authorList>
            <person name="Marshall K.T."/>
            <person name="Morris R.M."/>
        </authorList>
    </citation>
    <scope>NUCLEOTIDE SEQUENCE [LARGE SCALE GENOMIC DNA]</scope>
    <source>
        <strain evidence="3 4">PS1</strain>
    </source>
</reference>
<dbReference type="AlphaFoldDB" id="A0A0M4LI14"/>
<name>A0A0M4LI14_9GAMM</name>
<feature type="binding site" evidence="2">
    <location>
        <position position="211"/>
    </location>
    <ligand>
        <name>Mg(2+)</name>
        <dbReference type="ChEBI" id="CHEBI:18420"/>
    </ligand>
</feature>
<comment type="subunit">
    <text evidence="2">Homodimer.</text>
</comment>
<comment type="catalytic activity">
    <reaction evidence="2">
        <text>8 isopentenyl diphosphate + (2E,6E)-farnesyl diphosphate = di-trans,octa-cis-undecaprenyl diphosphate + 8 diphosphate</text>
        <dbReference type="Rhea" id="RHEA:27551"/>
        <dbReference type="ChEBI" id="CHEBI:33019"/>
        <dbReference type="ChEBI" id="CHEBI:58405"/>
        <dbReference type="ChEBI" id="CHEBI:128769"/>
        <dbReference type="ChEBI" id="CHEBI:175763"/>
        <dbReference type="EC" id="2.5.1.31"/>
    </reaction>
</comment>
<gene>
    <name evidence="2" type="primary">uppS</name>
    <name evidence="3" type="ORF">W908_08650</name>
</gene>
<accession>A0A0M4LI14</accession>
<feature type="binding site" evidence="2">
    <location>
        <begin position="69"/>
        <end position="71"/>
    </location>
    <ligand>
        <name>substrate</name>
    </ligand>
</feature>
<dbReference type="STRING" id="1125411.W908_08650"/>
<feature type="binding site" evidence="2">
    <location>
        <position position="192"/>
    </location>
    <ligand>
        <name>substrate</name>
    </ligand>
</feature>
<keyword evidence="4" id="KW-1185">Reference proteome</keyword>
<dbReference type="GO" id="GO:0008834">
    <property type="term" value="F:ditrans,polycis-undecaprenyl-diphosphate synthase [(2E,6E)-farnesyl-diphosphate specific] activity"/>
    <property type="evidence" value="ECO:0007669"/>
    <property type="project" value="UniProtKB-UniRule"/>
</dbReference>
<dbReference type="FunFam" id="3.40.1180.10:FF:000001">
    <property type="entry name" value="(2E,6E)-farnesyl-diphosphate-specific ditrans,polycis-undecaprenyl-diphosphate synthase"/>
    <property type="match status" value="1"/>
</dbReference>
<dbReference type="PATRIC" id="fig|1125411.7.peg.1698"/>
<keyword evidence="2" id="KW-0460">Magnesium</keyword>
<dbReference type="GO" id="GO:0005829">
    <property type="term" value="C:cytosol"/>
    <property type="evidence" value="ECO:0007669"/>
    <property type="project" value="TreeGrafter"/>
</dbReference>
<dbReference type="GO" id="GO:0008360">
    <property type="term" value="P:regulation of cell shape"/>
    <property type="evidence" value="ECO:0007669"/>
    <property type="project" value="UniProtKB-KW"/>
</dbReference>
<dbReference type="Pfam" id="PF01255">
    <property type="entry name" value="Prenyltransf"/>
    <property type="match status" value="1"/>
</dbReference>
<dbReference type="KEGG" id="tsn:W908_08650"/>
<evidence type="ECO:0000256" key="1">
    <source>
        <dbReference type="ARBA" id="ARBA00022679"/>
    </source>
</evidence>
<feature type="binding site" evidence="2">
    <location>
        <position position="37"/>
    </location>
    <ligand>
        <name>substrate</name>
    </ligand>
</feature>
<dbReference type="InterPro" id="IPR018520">
    <property type="entry name" value="UPP_synth-like_CS"/>
</dbReference>
<proteinExistence type="inferred from homology"/>
<dbReference type="PANTHER" id="PTHR10291">
    <property type="entry name" value="DEHYDRODOLICHYL DIPHOSPHATE SYNTHASE FAMILY MEMBER"/>
    <property type="match status" value="1"/>
</dbReference>
<dbReference type="InterPro" id="IPR001441">
    <property type="entry name" value="UPP_synth-like"/>
</dbReference>
<evidence type="ECO:0000256" key="2">
    <source>
        <dbReference type="HAMAP-Rule" id="MF_01139"/>
    </source>
</evidence>
<feature type="active site" evidence="2">
    <location>
        <position position="24"/>
    </location>
</feature>
<comment type="cofactor">
    <cofactor evidence="2">
        <name>Mg(2+)</name>
        <dbReference type="ChEBI" id="CHEBI:18420"/>
    </cofactor>
    <text evidence="2">Binds 2 magnesium ions per subunit.</text>
</comment>
<keyword evidence="2" id="KW-0961">Cell wall biogenesis/degradation</keyword>
<dbReference type="InterPro" id="IPR036424">
    <property type="entry name" value="UPP_synth-like_sf"/>
</dbReference>
<organism evidence="3 4">
    <name type="scientific">Candidatus Pseudothioglobus singularis PS1</name>
    <dbReference type="NCBI Taxonomy" id="1125411"/>
    <lineage>
        <taxon>Bacteria</taxon>
        <taxon>Pseudomonadati</taxon>
        <taxon>Pseudomonadota</taxon>
        <taxon>Gammaproteobacteria</taxon>
        <taxon>Candidatus Pseudothioglobaceae</taxon>
        <taxon>Candidatus Pseudothioglobus</taxon>
    </lineage>
</organism>
<dbReference type="GO" id="GO:0016094">
    <property type="term" value="P:polyprenol biosynthetic process"/>
    <property type="evidence" value="ECO:0007669"/>
    <property type="project" value="TreeGrafter"/>
</dbReference>
<comment type="similarity">
    <text evidence="2">Belongs to the UPP synthase family.</text>
</comment>
<dbReference type="GO" id="GO:0000287">
    <property type="term" value="F:magnesium ion binding"/>
    <property type="evidence" value="ECO:0007669"/>
    <property type="project" value="UniProtKB-UniRule"/>
</dbReference>
<dbReference type="PROSITE" id="PS01066">
    <property type="entry name" value="UPP_SYNTHASE"/>
    <property type="match status" value="1"/>
</dbReference>
<dbReference type="RefSeq" id="WP_053820740.1">
    <property type="nucleotide sequence ID" value="NZ_CP006911.1"/>
</dbReference>
<dbReference type="SUPFAM" id="SSF64005">
    <property type="entry name" value="Undecaprenyl diphosphate synthase"/>
    <property type="match status" value="1"/>
</dbReference>
<dbReference type="GO" id="GO:0071555">
    <property type="term" value="P:cell wall organization"/>
    <property type="evidence" value="ECO:0007669"/>
    <property type="project" value="UniProtKB-KW"/>
</dbReference>
<feature type="active site" description="Proton acceptor" evidence="2">
    <location>
        <position position="72"/>
    </location>
</feature>
<feature type="binding site" evidence="2">
    <location>
        <begin position="25"/>
        <end position="28"/>
    </location>
    <ligand>
        <name>substrate</name>
    </ligand>
</feature>
<feature type="binding site" evidence="2">
    <location>
        <position position="29"/>
    </location>
    <ligand>
        <name>substrate</name>
    </ligand>
</feature>
<dbReference type="HAMAP" id="MF_01139">
    <property type="entry name" value="ISPT"/>
    <property type="match status" value="1"/>
</dbReference>
<dbReference type="NCBIfam" id="TIGR00055">
    <property type="entry name" value="uppS"/>
    <property type="match status" value="1"/>
</dbReference>
<dbReference type="OrthoDB" id="4191603at2"/>
<feature type="binding site" evidence="2">
    <location>
        <position position="75"/>
    </location>
    <ligand>
        <name>substrate</name>
    </ligand>
</feature>